<comment type="caution">
    <text evidence="4">The sequence shown here is derived from an EMBL/GenBank/DDBJ whole genome shotgun (WGS) entry which is preliminary data.</text>
</comment>
<organism evidence="4 5">
    <name type="scientific">Luteolibacter flavescens</name>
    <dbReference type="NCBI Taxonomy" id="1859460"/>
    <lineage>
        <taxon>Bacteria</taxon>
        <taxon>Pseudomonadati</taxon>
        <taxon>Verrucomicrobiota</taxon>
        <taxon>Verrucomicrobiia</taxon>
        <taxon>Verrucomicrobiales</taxon>
        <taxon>Verrucomicrobiaceae</taxon>
        <taxon>Luteolibacter</taxon>
    </lineage>
</organism>
<dbReference type="SUPFAM" id="SSF48452">
    <property type="entry name" value="TPR-like"/>
    <property type="match status" value="1"/>
</dbReference>
<evidence type="ECO:0000256" key="2">
    <source>
        <dbReference type="PROSITE-ProRule" id="PRU00339"/>
    </source>
</evidence>
<evidence type="ECO:0000313" key="4">
    <source>
        <dbReference type="EMBL" id="MCW1886124.1"/>
    </source>
</evidence>
<feature type="repeat" description="ANK" evidence="1">
    <location>
        <begin position="391"/>
        <end position="423"/>
    </location>
</feature>
<evidence type="ECO:0000256" key="3">
    <source>
        <dbReference type="SAM" id="SignalP"/>
    </source>
</evidence>
<dbReference type="EMBL" id="JAPDDS010000008">
    <property type="protein sequence ID" value="MCW1886124.1"/>
    <property type="molecule type" value="Genomic_DNA"/>
</dbReference>
<dbReference type="Gene3D" id="1.25.40.10">
    <property type="entry name" value="Tetratricopeptide repeat domain"/>
    <property type="match status" value="1"/>
</dbReference>
<dbReference type="RefSeq" id="WP_264502078.1">
    <property type="nucleotide sequence ID" value="NZ_JAPDDS010000008.1"/>
</dbReference>
<dbReference type="InterPro" id="IPR002110">
    <property type="entry name" value="Ankyrin_rpt"/>
</dbReference>
<name>A0ABT3FS45_9BACT</name>
<dbReference type="PANTHER" id="PTHR24133">
    <property type="entry name" value="ANKYRIN DOMAIN-CONTAINING"/>
    <property type="match status" value="1"/>
</dbReference>
<dbReference type="InterPro" id="IPR019734">
    <property type="entry name" value="TPR_rpt"/>
</dbReference>
<dbReference type="InterPro" id="IPR052391">
    <property type="entry name" value="E3_Ligase-Neurotoxin"/>
</dbReference>
<feature type="chain" id="PRO_5045721254" evidence="3">
    <location>
        <begin position="28"/>
        <end position="1038"/>
    </location>
</feature>
<proteinExistence type="predicted"/>
<dbReference type="InterPro" id="IPR011990">
    <property type="entry name" value="TPR-like_helical_dom_sf"/>
</dbReference>
<dbReference type="PANTHER" id="PTHR24133:SF40">
    <property type="entry name" value="ANKYRIN REPEAT DOMAIN 44"/>
    <property type="match status" value="1"/>
</dbReference>
<gene>
    <name evidence="4" type="ORF">OKA04_15400</name>
</gene>
<dbReference type="PROSITE" id="PS50005">
    <property type="entry name" value="TPR"/>
    <property type="match status" value="1"/>
</dbReference>
<reference evidence="4 5" key="1">
    <citation type="submission" date="2022-10" db="EMBL/GenBank/DDBJ databases">
        <title>Luteolibacter flavescens strain MCCC 1K03193, whole genome shotgun sequencing project.</title>
        <authorList>
            <person name="Zhao G."/>
            <person name="Shen L."/>
        </authorList>
    </citation>
    <scope>NUCLEOTIDE SEQUENCE [LARGE SCALE GENOMIC DNA]</scope>
    <source>
        <strain evidence="4 5">MCCC 1K03193</strain>
    </source>
</reference>
<dbReference type="Proteomes" id="UP001207930">
    <property type="component" value="Unassembled WGS sequence"/>
</dbReference>
<dbReference type="Pfam" id="PF13174">
    <property type="entry name" value="TPR_6"/>
    <property type="match status" value="1"/>
</dbReference>
<keyword evidence="3" id="KW-0732">Signal</keyword>
<keyword evidence="2" id="KW-0802">TPR repeat</keyword>
<evidence type="ECO:0000256" key="1">
    <source>
        <dbReference type="PROSITE-ProRule" id="PRU00023"/>
    </source>
</evidence>
<accession>A0ABT3FS45</accession>
<dbReference type="Gene3D" id="1.25.40.20">
    <property type="entry name" value="Ankyrin repeat-containing domain"/>
    <property type="match status" value="1"/>
</dbReference>
<feature type="signal peptide" evidence="3">
    <location>
        <begin position="1"/>
        <end position="27"/>
    </location>
</feature>
<keyword evidence="1" id="KW-0040">ANK repeat</keyword>
<dbReference type="SUPFAM" id="SSF48403">
    <property type="entry name" value="Ankyrin repeat"/>
    <property type="match status" value="2"/>
</dbReference>
<sequence length="1038" mass="114362">MTRSLFRRSGLVLLSLLLPLAPLDAQQAQTPPPPEKDLRELLRQALYTEEVDRDAEAAATLYQALVSRHDEDRQFAASAIFRLAEVRRKQGRKDDAIALYQRLLREFPTAAAEAKLAAENLAAMGGALPESTTPAPADPQSEELARVRALEKTAPDLLRDPKTLEEAVSKAWPRVVEYLLDAGNDPYRSNALGTAAHLGHLDICRIILEKRGNPPESIANGAMTNALHAGRIEVMKFLLSKGFPPDGAQLLAASVRRPAARWDRALTEYLLKAGSDVNLLPADTSEPFPAEDTTMLFFPYGTPLHDALAWRNIEAANFLLDHGAKPDLPTAEHGIAPLHIALYLEEEGTMDLIRRLLAAGADPNRRTVKTPPPEQRVAGRGVPYTRSTMWDGLTPLEIAIRFPNPEAVKVLLEAGAKPEWPTTWTMAMESKNASVFNTLLDAADKPPLQDLLALAVKNGRADAVTRLLDAGAPAKDLALLESAVQKRDLVIVKALFDHGLVPTDKWIREQRRDGSRELNELLFRRFTIPDLVGRPAVHFFSSAVGNSAKELARKSGDAPPLSLAELLLASEDIAWPSSTLPGDVRAADRIAIWRKTEGGKVERIDVRLDGAEPLRELQWGDVIEQGFSPGPDGEPVRSRNMEFRSTPSPEVGWDLQRRIAFPVTLEIDGRREHLTLRGDRVYHDPTSASVPWCTAGELVAMRWQPGMELFRDSRTVTGTILITRSEWPEIRLEYPMEESMRFALRPGDRIAFTPAAEVAGKIAEQRSGTITLRAAGMPYGWSIPCAGGNPSSSIDRYPPPYVAALQPTLFQIIAETQALPGFWPRREDVSPESLPATLRQSGARASILPHPDFSRIRIHRVKEDGGTESLDVDLDKIIAEAAADATPEQLRKHDIALRAGDIVELHVRMDRLAQLWKGLSEKEAAFFTRSLQGRIQVIDSQSQTRMVEIRYEAPAYVETSAGWLPLPGKTGQPTVRASILLPNESGISITRDGGSYHNVVSSRIFLKDGDQISLGKFPVEISRPRVVPPPVNPPADPR</sequence>
<feature type="repeat" description="ANK" evidence="1">
    <location>
        <begin position="333"/>
        <end position="368"/>
    </location>
</feature>
<dbReference type="PROSITE" id="PS50088">
    <property type="entry name" value="ANK_REPEAT"/>
    <property type="match status" value="3"/>
</dbReference>
<keyword evidence="5" id="KW-1185">Reference proteome</keyword>
<dbReference type="SMART" id="SM00248">
    <property type="entry name" value="ANK"/>
    <property type="match status" value="6"/>
</dbReference>
<evidence type="ECO:0000313" key="5">
    <source>
        <dbReference type="Proteomes" id="UP001207930"/>
    </source>
</evidence>
<dbReference type="Pfam" id="PF00023">
    <property type="entry name" value="Ank"/>
    <property type="match status" value="2"/>
</dbReference>
<dbReference type="InterPro" id="IPR036770">
    <property type="entry name" value="Ankyrin_rpt-contain_sf"/>
</dbReference>
<protein>
    <submittedName>
        <fullName evidence="4">Tetratricopeptide repeat protein</fullName>
    </submittedName>
</protein>
<dbReference type="PROSITE" id="PS50297">
    <property type="entry name" value="ANK_REP_REGION"/>
    <property type="match status" value="2"/>
</dbReference>
<feature type="repeat" description="ANK" evidence="1">
    <location>
        <begin position="302"/>
        <end position="331"/>
    </location>
</feature>
<feature type="repeat" description="TPR" evidence="2">
    <location>
        <begin position="77"/>
        <end position="110"/>
    </location>
</feature>